<dbReference type="PANTHER" id="PTHR13370:SF3">
    <property type="entry name" value="TRNA (GUANINE(10)-N2)-METHYLTRANSFERASE HOMOLOG"/>
    <property type="match status" value="1"/>
</dbReference>
<evidence type="ECO:0000259" key="9">
    <source>
        <dbReference type="Pfam" id="PF01555"/>
    </source>
</evidence>
<dbReference type="GO" id="GO:0032259">
    <property type="term" value="P:methylation"/>
    <property type="evidence" value="ECO:0007669"/>
    <property type="project" value="UniProtKB-KW"/>
</dbReference>
<evidence type="ECO:0000313" key="10">
    <source>
        <dbReference type="EMBL" id="QCZ36884.1"/>
    </source>
</evidence>
<keyword evidence="8" id="KW-0175">Coiled coil</keyword>
<dbReference type="GO" id="GO:0008170">
    <property type="term" value="F:N-methyltransferase activity"/>
    <property type="evidence" value="ECO:0007669"/>
    <property type="project" value="InterPro"/>
</dbReference>
<dbReference type="EC" id="2.1.1.-" evidence="7"/>
<dbReference type="FunFam" id="3.40.50.150:FF:000276">
    <property type="entry name" value="Methyltransferase"/>
    <property type="match status" value="1"/>
</dbReference>
<evidence type="ECO:0000256" key="7">
    <source>
        <dbReference type="RuleBase" id="RU362026"/>
    </source>
</evidence>
<dbReference type="Proteomes" id="UP000305457">
    <property type="component" value="Chromosome"/>
</dbReference>
<dbReference type="GO" id="GO:0003677">
    <property type="term" value="F:DNA binding"/>
    <property type="evidence" value="ECO:0007669"/>
    <property type="project" value="UniProtKB-KW"/>
</dbReference>
<dbReference type="OrthoDB" id="9800801at2"/>
<evidence type="ECO:0000256" key="6">
    <source>
        <dbReference type="ARBA" id="ARBA00047942"/>
    </source>
</evidence>
<dbReference type="SUPFAM" id="SSF53335">
    <property type="entry name" value="S-adenosyl-L-methionine-dependent methyltransferases"/>
    <property type="match status" value="2"/>
</dbReference>
<reference evidence="10 11" key="1">
    <citation type="submission" date="2019-06" db="EMBL/GenBank/DDBJ databases">
        <title>Mycoplasma sp. 2F1A isolated from ostrich.</title>
        <authorList>
            <person name="Spergser J."/>
        </authorList>
    </citation>
    <scope>NUCLEOTIDE SEQUENCE [LARGE SCALE GENOMIC DNA]</scope>
    <source>
        <strain evidence="10 11">2F1A</strain>
    </source>
</reference>
<evidence type="ECO:0000256" key="8">
    <source>
        <dbReference type="SAM" id="Coils"/>
    </source>
</evidence>
<comment type="similarity">
    <text evidence="1 7">Belongs to the N(4)/N(6)-methyltransferase family.</text>
</comment>
<dbReference type="REBASE" id="367266">
    <property type="entry name" value="M.Mna2F1AORF2615P"/>
</dbReference>
<dbReference type="AlphaFoldDB" id="A0A5B7XWI6"/>
<feature type="domain" description="DNA methylase N-4/N-6" evidence="9">
    <location>
        <begin position="27"/>
        <end position="248"/>
    </location>
</feature>
<keyword evidence="5" id="KW-0238">DNA-binding</keyword>
<dbReference type="InterPro" id="IPR002941">
    <property type="entry name" value="DNA_methylase_N4/N6"/>
</dbReference>
<dbReference type="GO" id="GO:0005737">
    <property type="term" value="C:cytoplasm"/>
    <property type="evidence" value="ECO:0007669"/>
    <property type="project" value="TreeGrafter"/>
</dbReference>
<feature type="coiled-coil region" evidence="8">
    <location>
        <begin position="236"/>
        <end position="263"/>
    </location>
</feature>
<dbReference type="RefSeq" id="WP_139592364.1">
    <property type="nucleotide sequence ID" value="NZ_CP040825.1"/>
</dbReference>
<dbReference type="PRINTS" id="PR00508">
    <property type="entry name" value="S21N4MTFRASE"/>
</dbReference>
<dbReference type="InterPro" id="IPR001091">
    <property type="entry name" value="RM_Methyltransferase"/>
</dbReference>
<dbReference type="InterPro" id="IPR002052">
    <property type="entry name" value="DNA_methylase_N6_adenine_CS"/>
</dbReference>
<evidence type="ECO:0000256" key="1">
    <source>
        <dbReference type="ARBA" id="ARBA00006594"/>
    </source>
</evidence>
<dbReference type="Gene3D" id="3.40.50.150">
    <property type="entry name" value="Vaccinia Virus protein VP39"/>
    <property type="match status" value="1"/>
</dbReference>
<protein>
    <recommendedName>
        <fullName evidence="7">Methyltransferase</fullName>
        <ecNumber evidence="7">2.1.1.-</ecNumber>
    </recommendedName>
</protein>
<name>A0A5B7XWI6_9MOLU</name>
<evidence type="ECO:0000256" key="2">
    <source>
        <dbReference type="ARBA" id="ARBA00022603"/>
    </source>
</evidence>
<comment type="catalytic activity">
    <reaction evidence="6">
        <text>a 2'-deoxyadenosine in DNA + S-adenosyl-L-methionine = an N(6)-methyl-2'-deoxyadenosine in DNA + S-adenosyl-L-homocysteine + H(+)</text>
        <dbReference type="Rhea" id="RHEA:15197"/>
        <dbReference type="Rhea" id="RHEA-COMP:12418"/>
        <dbReference type="Rhea" id="RHEA-COMP:12419"/>
        <dbReference type="ChEBI" id="CHEBI:15378"/>
        <dbReference type="ChEBI" id="CHEBI:57856"/>
        <dbReference type="ChEBI" id="CHEBI:59789"/>
        <dbReference type="ChEBI" id="CHEBI:90615"/>
        <dbReference type="ChEBI" id="CHEBI:90616"/>
        <dbReference type="EC" id="2.1.1.72"/>
    </reaction>
</comment>
<accession>A0A5B7XWI6</accession>
<dbReference type="Pfam" id="PF01555">
    <property type="entry name" value="N6_N4_Mtase"/>
    <property type="match status" value="1"/>
</dbReference>
<evidence type="ECO:0000256" key="5">
    <source>
        <dbReference type="ARBA" id="ARBA00023125"/>
    </source>
</evidence>
<dbReference type="InterPro" id="IPR029063">
    <property type="entry name" value="SAM-dependent_MTases_sf"/>
</dbReference>
<dbReference type="PROSITE" id="PS00092">
    <property type="entry name" value="N6_MTASE"/>
    <property type="match status" value="1"/>
</dbReference>
<sequence>MKKNILNTIISGDSVEEMKKLPNESFDFIFADPPYFMQTEGELLRVGGQKFSGVDDDWDKFNSFKEYDDFSIKWLNECKRILKKDGTICVIGSFQNIYRLGYFMQNLDFWILNDIIWHKSNPVPNFAGTRFCNAHETMIWASKSKKTKFTFNYKTMKHLNNNKQEKSVWEIPLCTGNERLKDATGKKLHSTQKPEALLEKIILASTKPNDIVFDPFFGTGTTGAVAKKLGRNFVGIEREQKYIEAAQKRLDEVEAELNDINQLTLEKKPPKVSMQELIHKGYLKIKQELFSKNKESQCFVLENGHVSDDEDKLSIHKMSAKKLNKINHNGWDYFYVYYKGEFIPLNDLRFIYESDNCNE</sequence>
<proteinExistence type="inferred from homology"/>
<evidence type="ECO:0000256" key="4">
    <source>
        <dbReference type="ARBA" id="ARBA00022691"/>
    </source>
</evidence>
<evidence type="ECO:0000256" key="3">
    <source>
        <dbReference type="ARBA" id="ARBA00022679"/>
    </source>
</evidence>
<gene>
    <name evidence="10" type="ORF">FG904_02615</name>
</gene>
<organism evidence="10 11">
    <name type="scientific">Mycoplasma nasistruthionis</name>
    <dbReference type="NCBI Taxonomy" id="353852"/>
    <lineage>
        <taxon>Bacteria</taxon>
        <taxon>Bacillati</taxon>
        <taxon>Mycoplasmatota</taxon>
        <taxon>Mollicutes</taxon>
        <taxon>Mycoplasmataceae</taxon>
        <taxon>Mycoplasma</taxon>
    </lineage>
</organism>
<dbReference type="PANTHER" id="PTHR13370">
    <property type="entry name" value="RNA METHYLASE-RELATED"/>
    <property type="match status" value="1"/>
</dbReference>
<keyword evidence="2 10" id="KW-0489">Methyltransferase</keyword>
<dbReference type="GO" id="GO:0009007">
    <property type="term" value="F:site-specific DNA-methyltransferase (adenine-specific) activity"/>
    <property type="evidence" value="ECO:0007669"/>
    <property type="project" value="UniProtKB-EC"/>
</dbReference>
<dbReference type="EMBL" id="CP040825">
    <property type="protein sequence ID" value="QCZ36884.1"/>
    <property type="molecule type" value="Genomic_DNA"/>
</dbReference>
<keyword evidence="3 10" id="KW-0808">Transferase</keyword>
<keyword evidence="4" id="KW-0949">S-adenosyl-L-methionine</keyword>
<evidence type="ECO:0000313" key="11">
    <source>
        <dbReference type="Proteomes" id="UP000305457"/>
    </source>
</evidence>
<dbReference type="KEGG" id="mnh:FG904_02615"/>